<proteinExistence type="predicted"/>
<keyword evidence="1" id="KW-0812">Transmembrane</keyword>
<feature type="transmembrane region" description="Helical" evidence="1">
    <location>
        <begin position="114"/>
        <end position="141"/>
    </location>
</feature>
<keyword evidence="3" id="KW-1185">Reference proteome</keyword>
<evidence type="ECO:0000313" key="3">
    <source>
        <dbReference type="Proteomes" id="UP001651158"/>
    </source>
</evidence>
<dbReference type="EMBL" id="JAKROA010000002">
    <property type="protein sequence ID" value="KAL5110445.1"/>
    <property type="molecule type" value="Genomic_DNA"/>
</dbReference>
<dbReference type="Proteomes" id="UP001651158">
    <property type="component" value="Unassembled WGS sequence"/>
</dbReference>
<gene>
    <name evidence="2" type="ORF">TcWFU_005777</name>
</gene>
<evidence type="ECO:0000313" key="2">
    <source>
        <dbReference type="EMBL" id="KAL5110445.1"/>
    </source>
</evidence>
<protein>
    <submittedName>
        <fullName evidence="2">Uncharacterized protein</fullName>
    </submittedName>
</protein>
<reference evidence="2 3" key="1">
    <citation type="journal article" date="2022" name="Front. Cell. Infect. Microbiol.">
        <title>The Genomes of Two Strains of Taenia crassiceps the Animal Model for the Study of Human Cysticercosis.</title>
        <authorList>
            <person name="Bobes R.J."/>
            <person name="Estrada K."/>
            <person name="Rios-Valencia D.G."/>
            <person name="Calderon-Gallegos A."/>
            <person name="de la Torre P."/>
            <person name="Carrero J.C."/>
            <person name="Sanchez-Flores A."/>
            <person name="Laclette J.P."/>
        </authorList>
    </citation>
    <scope>NUCLEOTIDE SEQUENCE [LARGE SCALE GENOMIC DNA]</scope>
    <source>
        <strain evidence="2">WFUcys</strain>
    </source>
</reference>
<keyword evidence="1" id="KW-0472">Membrane</keyword>
<sequence>MTSGSTDRVKEASFNHTTLTLKAANHNGATLVASTRTAATFGIQPVVTALTEKSITDTKAGEWRRNMGIISGLVVIMCITLQSNRQQHSQIPVQLSSSCDLLVVRVTKMRWNPLLFILMLIALVVDAISPTKCTTLLVWIAHRPQMHLSTVRLHI</sequence>
<keyword evidence="1" id="KW-1133">Transmembrane helix</keyword>
<name>A0ABR4QLB4_9CEST</name>
<comment type="caution">
    <text evidence="2">The sequence shown here is derived from an EMBL/GenBank/DDBJ whole genome shotgun (WGS) entry which is preliminary data.</text>
</comment>
<accession>A0ABR4QLB4</accession>
<organism evidence="2 3">
    <name type="scientific">Taenia crassiceps</name>
    <dbReference type="NCBI Taxonomy" id="6207"/>
    <lineage>
        <taxon>Eukaryota</taxon>
        <taxon>Metazoa</taxon>
        <taxon>Spiralia</taxon>
        <taxon>Lophotrochozoa</taxon>
        <taxon>Platyhelminthes</taxon>
        <taxon>Cestoda</taxon>
        <taxon>Eucestoda</taxon>
        <taxon>Cyclophyllidea</taxon>
        <taxon>Taeniidae</taxon>
        <taxon>Taenia</taxon>
    </lineage>
</organism>
<evidence type="ECO:0000256" key="1">
    <source>
        <dbReference type="SAM" id="Phobius"/>
    </source>
</evidence>